<evidence type="ECO:0000256" key="6">
    <source>
        <dbReference type="ARBA" id="ARBA00012963"/>
    </source>
</evidence>
<name>A0ABV6J8Z0_9BACL</name>
<dbReference type="SUPFAM" id="SSF53613">
    <property type="entry name" value="Ribokinase-like"/>
    <property type="match status" value="1"/>
</dbReference>
<evidence type="ECO:0000256" key="8">
    <source>
        <dbReference type="ARBA" id="ARBA00022977"/>
    </source>
</evidence>
<dbReference type="PANTHER" id="PTHR20858">
    <property type="entry name" value="PHOSPHOMETHYLPYRIMIDINE KINASE"/>
    <property type="match status" value="1"/>
</dbReference>
<dbReference type="InterPro" id="IPR013749">
    <property type="entry name" value="PM/HMP-P_kinase-1"/>
</dbReference>
<accession>A0ABV6J8Z0</accession>
<dbReference type="PANTHER" id="PTHR20858:SF17">
    <property type="entry name" value="HYDROXYMETHYLPYRIMIDINE_PHOSPHOMETHYLPYRIMIDINE KINASE THI20-RELATED"/>
    <property type="match status" value="1"/>
</dbReference>
<dbReference type="NCBIfam" id="TIGR00097">
    <property type="entry name" value="HMP-P_kinase"/>
    <property type="match status" value="1"/>
</dbReference>
<evidence type="ECO:0000256" key="11">
    <source>
        <dbReference type="ARBA" id="ARBA00043176"/>
    </source>
</evidence>
<dbReference type="EMBL" id="JBHLVF010000017">
    <property type="protein sequence ID" value="MFC0392348.1"/>
    <property type="molecule type" value="Genomic_DNA"/>
</dbReference>
<feature type="domain" description="Pyridoxamine kinase/Phosphomethylpyrimidine kinase" evidence="13">
    <location>
        <begin position="34"/>
        <end position="293"/>
    </location>
</feature>
<protein>
    <recommendedName>
        <fullName evidence="7">Hydroxymethylpyrimidine/phosphomethylpyrimidine kinase</fullName>
        <ecNumber evidence="5">2.7.1.49</ecNumber>
        <ecNumber evidence="6">2.7.4.7</ecNumber>
    </recommendedName>
    <alternativeName>
        <fullName evidence="10">Hydroxymethylpyrimidine kinase</fullName>
    </alternativeName>
    <alternativeName>
        <fullName evidence="11">Hydroxymethylpyrimidine phosphate kinase</fullName>
    </alternativeName>
</protein>
<sequence length="303" mass="31425">MSGGHPDGRAIAGGRQQRLRSDPHPRVLTIAGSDSGGGAGIQADLKTCQELGVFGMTALTAVTAQNSLGVQAIFPLSVEAVETQLISVLDDMGADVVKTGMLLESAIIRIVAKTLEDRGIAQLVVDPVLYAKDGSALFRREAIESLKSELLPIASIVTPNIPEACELLELPADTIRTTADMIDAARSLLLLGPQYVLLKGGHLPGESSGSSGSSDAIDVLVGSPASGLHEHLLLRSPRIITRHTHGTGCTLASAIAAFLAQGHTVPAAAGKAKRFVTAAIAEAVPHGRGIGSLWHAAQRQMIE</sequence>
<dbReference type="CDD" id="cd01169">
    <property type="entry name" value="HMPP_kinase"/>
    <property type="match status" value="1"/>
</dbReference>
<evidence type="ECO:0000259" key="13">
    <source>
        <dbReference type="Pfam" id="PF08543"/>
    </source>
</evidence>
<evidence type="ECO:0000313" key="14">
    <source>
        <dbReference type="EMBL" id="MFC0392348.1"/>
    </source>
</evidence>
<keyword evidence="14" id="KW-0418">Kinase</keyword>
<evidence type="ECO:0000256" key="1">
    <source>
        <dbReference type="ARBA" id="ARBA00000151"/>
    </source>
</evidence>
<dbReference type="EC" id="2.7.4.7" evidence="6"/>
<organism evidence="14 15">
    <name type="scientific">Paenibacillus mendelii</name>
    <dbReference type="NCBI Taxonomy" id="206163"/>
    <lineage>
        <taxon>Bacteria</taxon>
        <taxon>Bacillati</taxon>
        <taxon>Bacillota</taxon>
        <taxon>Bacilli</taxon>
        <taxon>Bacillales</taxon>
        <taxon>Paenibacillaceae</taxon>
        <taxon>Paenibacillus</taxon>
    </lineage>
</organism>
<evidence type="ECO:0000256" key="4">
    <source>
        <dbReference type="ARBA" id="ARBA00009879"/>
    </source>
</evidence>
<gene>
    <name evidence="14" type="primary">thiD</name>
    <name evidence="14" type="ORF">ACFFJ8_13325</name>
</gene>
<evidence type="ECO:0000256" key="5">
    <source>
        <dbReference type="ARBA" id="ARBA00012135"/>
    </source>
</evidence>
<feature type="region of interest" description="Disordered" evidence="12">
    <location>
        <begin position="1"/>
        <end position="27"/>
    </location>
</feature>
<keyword evidence="8" id="KW-0784">Thiamine biosynthesis</keyword>
<keyword evidence="15" id="KW-1185">Reference proteome</keyword>
<evidence type="ECO:0000256" key="2">
    <source>
        <dbReference type="ARBA" id="ARBA00000565"/>
    </source>
</evidence>
<dbReference type="Gene3D" id="3.40.1190.20">
    <property type="match status" value="1"/>
</dbReference>
<dbReference type="GO" id="GO:0008972">
    <property type="term" value="F:phosphomethylpyrimidine kinase activity"/>
    <property type="evidence" value="ECO:0007669"/>
    <property type="project" value="UniProtKB-EC"/>
</dbReference>
<comment type="catalytic activity">
    <reaction evidence="1">
        <text>4-amino-5-hydroxymethyl-2-methylpyrimidine + ATP = 4-amino-2-methyl-5-(phosphooxymethyl)pyrimidine + ADP + H(+)</text>
        <dbReference type="Rhea" id="RHEA:23096"/>
        <dbReference type="ChEBI" id="CHEBI:15378"/>
        <dbReference type="ChEBI" id="CHEBI:16892"/>
        <dbReference type="ChEBI" id="CHEBI:30616"/>
        <dbReference type="ChEBI" id="CHEBI:58354"/>
        <dbReference type="ChEBI" id="CHEBI:456216"/>
        <dbReference type="EC" id="2.7.1.49"/>
    </reaction>
</comment>
<dbReference type="InterPro" id="IPR004399">
    <property type="entry name" value="HMP/HMP-P_kinase_dom"/>
</dbReference>
<evidence type="ECO:0000313" key="15">
    <source>
        <dbReference type="Proteomes" id="UP001589818"/>
    </source>
</evidence>
<proteinExistence type="inferred from homology"/>
<dbReference type="Proteomes" id="UP001589818">
    <property type="component" value="Unassembled WGS sequence"/>
</dbReference>
<evidence type="ECO:0000256" key="9">
    <source>
        <dbReference type="ARBA" id="ARBA00037917"/>
    </source>
</evidence>
<dbReference type="EC" id="2.7.1.49" evidence="5"/>
<evidence type="ECO:0000256" key="3">
    <source>
        <dbReference type="ARBA" id="ARBA00004769"/>
    </source>
</evidence>
<dbReference type="RefSeq" id="WP_204819451.1">
    <property type="nucleotide sequence ID" value="NZ_JANHOF010000003.1"/>
</dbReference>
<comment type="caution">
    <text evidence="14">The sequence shown here is derived from an EMBL/GenBank/DDBJ whole genome shotgun (WGS) entry which is preliminary data.</text>
</comment>
<dbReference type="InterPro" id="IPR029056">
    <property type="entry name" value="Ribokinase-like"/>
</dbReference>
<evidence type="ECO:0000256" key="7">
    <source>
        <dbReference type="ARBA" id="ARBA00019161"/>
    </source>
</evidence>
<evidence type="ECO:0000256" key="12">
    <source>
        <dbReference type="SAM" id="MobiDB-lite"/>
    </source>
</evidence>
<comment type="catalytic activity">
    <reaction evidence="2">
        <text>4-amino-2-methyl-5-(phosphooxymethyl)pyrimidine + ATP = 4-amino-2-methyl-5-(diphosphooxymethyl)pyrimidine + ADP</text>
        <dbReference type="Rhea" id="RHEA:19893"/>
        <dbReference type="ChEBI" id="CHEBI:30616"/>
        <dbReference type="ChEBI" id="CHEBI:57841"/>
        <dbReference type="ChEBI" id="CHEBI:58354"/>
        <dbReference type="ChEBI" id="CHEBI:456216"/>
        <dbReference type="EC" id="2.7.4.7"/>
    </reaction>
</comment>
<comment type="similarity">
    <text evidence="4">Belongs to the ThiD family.</text>
</comment>
<reference evidence="14 15" key="1">
    <citation type="submission" date="2024-09" db="EMBL/GenBank/DDBJ databases">
        <authorList>
            <person name="Sun Q."/>
            <person name="Mori K."/>
        </authorList>
    </citation>
    <scope>NUCLEOTIDE SEQUENCE [LARGE SCALE GENOMIC DNA]</scope>
    <source>
        <strain evidence="14 15">CCM 4839</strain>
    </source>
</reference>
<comment type="pathway">
    <text evidence="9">Cofactor biosynthesis; thiamine diphosphate biosynthesis; 4-amino-2-methyl-5-diphosphomethylpyrimidine from 5-amino-1-(5-phospho-D-ribosyl)imidazole: step 2/3.</text>
</comment>
<keyword evidence="14" id="KW-0808">Transferase</keyword>
<comment type="pathway">
    <text evidence="3">Cofactor biosynthesis; thiamine diphosphate biosynthesis; 4-amino-2-methyl-5-diphosphomethylpyrimidine from 5-amino-1-(5-phospho-D-ribosyl)imidazole: step 3/3.</text>
</comment>
<evidence type="ECO:0000256" key="10">
    <source>
        <dbReference type="ARBA" id="ARBA00042102"/>
    </source>
</evidence>
<dbReference type="GO" id="GO:0008902">
    <property type="term" value="F:hydroxymethylpyrimidine kinase activity"/>
    <property type="evidence" value="ECO:0007669"/>
    <property type="project" value="UniProtKB-EC"/>
</dbReference>
<dbReference type="Pfam" id="PF08543">
    <property type="entry name" value="Phos_pyr_kin"/>
    <property type="match status" value="1"/>
</dbReference>